<organism evidence="2 3">
    <name type="scientific">Araneus ventricosus</name>
    <name type="common">Orbweaver spider</name>
    <name type="synonym">Epeira ventricosa</name>
    <dbReference type="NCBI Taxonomy" id="182803"/>
    <lineage>
        <taxon>Eukaryota</taxon>
        <taxon>Metazoa</taxon>
        <taxon>Ecdysozoa</taxon>
        <taxon>Arthropoda</taxon>
        <taxon>Chelicerata</taxon>
        <taxon>Arachnida</taxon>
        <taxon>Araneae</taxon>
        <taxon>Araneomorphae</taxon>
        <taxon>Entelegynae</taxon>
        <taxon>Araneoidea</taxon>
        <taxon>Araneidae</taxon>
        <taxon>Araneus</taxon>
    </lineage>
</organism>
<protein>
    <submittedName>
        <fullName evidence="2">Uncharacterized protein</fullName>
    </submittedName>
</protein>
<dbReference type="EMBL" id="BGPR01000105">
    <property type="protein sequence ID" value="GBL94728.1"/>
    <property type="molecule type" value="Genomic_DNA"/>
</dbReference>
<gene>
    <name evidence="2" type="ORF">AVEN_244716_1</name>
</gene>
<name>A0A4Y2BRQ0_ARAVE</name>
<keyword evidence="3" id="KW-1185">Reference proteome</keyword>
<proteinExistence type="predicted"/>
<feature type="compositionally biased region" description="Basic residues" evidence="1">
    <location>
        <begin position="114"/>
        <end position="124"/>
    </location>
</feature>
<feature type="region of interest" description="Disordered" evidence="1">
    <location>
        <begin position="107"/>
        <end position="133"/>
    </location>
</feature>
<comment type="caution">
    <text evidence="2">The sequence shown here is derived from an EMBL/GenBank/DDBJ whole genome shotgun (WGS) entry which is preliminary data.</text>
</comment>
<evidence type="ECO:0000313" key="3">
    <source>
        <dbReference type="Proteomes" id="UP000499080"/>
    </source>
</evidence>
<dbReference type="AlphaFoldDB" id="A0A4Y2BRQ0"/>
<evidence type="ECO:0000256" key="1">
    <source>
        <dbReference type="SAM" id="MobiDB-lite"/>
    </source>
</evidence>
<accession>A0A4Y2BRQ0</accession>
<dbReference type="Proteomes" id="UP000499080">
    <property type="component" value="Unassembled WGS sequence"/>
</dbReference>
<sequence length="133" mass="15201">MTTGSGDLQATQRLQKTVARKARNQALEKARLGKFQLEEMKPPEILGEENVKVCNSNDFAFVKNTPSCFTLQTRLKLATFARSCDRYGVAYRPDAALASALLHDLSSEKNERSKVRRERPKSRHNFYEQIPRE</sequence>
<evidence type="ECO:0000313" key="2">
    <source>
        <dbReference type="EMBL" id="GBL94728.1"/>
    </source>
</evidence>
<reference evidence="2 3" key="1">
    <citation type="journal article" date="2019" name="Sci. Rep.">
        <title>Orb-weaving spider Araneus ventricosus genome elucidates the spidroin gene catalogue.</title>
        <authorList>
            <person name="Kono N."/>
            <person name="Nakamura H."/>
            <person name="Ohtoshi R."/>
            <person name="Moran D.A.P."/>
            <person name="Shinohara A."/>
            <person name="Yoshida Y."/>
            <person name="Fujiwara M."/>
            <person name="Mori M."/>
            <person name="Tomita M."/>
            <person name="Arakawa K."/>
        </authorList>
    </citation>
    <scope>NUCLEOTIDE SEQUENCE [LARGE SCALE GENOMIC DNA]</scope>
</reference>